<keyword evidence="5" id="KW-1185">Reference proteome</keyword>
<keyword evidence="2" id="KW-0175">Coiled coil</keyword>
<feature type="compositionally biased region" description="Low complexity" evidence="3">
    <location>
        <begin position="1"/>
        <end position="27"/>
    </location>
</feature>
<sequence>MDKVASETTTTSVDSDSATSTTSAESVSSRKKRNDDSLQEELDKKPKKTSRKKVLPGSNSGNGGTSPPFNSTGHSTALNPEVFTSTPKELTPYKAKLTRENEILKAKLKLLSAKMKNKESEVHICCVHTERNMKKGAKGDPNKDEALKSFRKMLYAENDEDFQLGLKEFINIAGKPLKDYFISNWLNLKESWCLKDRALVTTLKIHSPNHTESKNQKLKLAMDANTPLYDAVDILVNTVQGNRKDNLRYRDHLALAKEVYVNNCSDPLFAHPACNELTEFPAKQLCEQFQLAQKPSPVSQKYDTSSDKCSCIYFKTMSLTCRHIMRLRKSAGLSWYSKDIIPTRWHKEYNMGWWKQHDSLSTDTLTIQPRMPGKSVKKILAPAEKFHEVAPTLKDVQSLVVNNSGTMQFHERHQLLKDIHESWAKGETVQLVHLSGPNKEPFTLKSVKTTGRPRGLHETIHDGSKKSSTLNRKSKAPLKQQLFCRTKLRSLVKQHKVCSSCKREGGSYQCTVCQDFVHGLPPCSVRDSREKFCLGKGRLCKSCANDMDASGTDQGNDNADSVAETLTTAADSKTKQDSLSAQSKICCTCYQEAGSHQCTICQESVHAIEPCSIRDPNIEDSFGKGRICKSCADDMDASDTDKGGDNADTEAETLTTAADPTTEQDSLYEQPNICCTCDQETGSNRCTMCQEFVHSVQPCSIRNPNIEDGFVKGRICKSCADDMDASGTDQAS</sequence>
<dbReference type="KEGG" id="tpal:117642822"/>
<gene>
    <name evidence="6" type="primary">LOC117642822</name>
</gene>
<dbReference type="Proteomes" id="UP000515158">
    <property type="component" value="Unplaced"/>
</dbReference>
<protein>
    <submittedName>
        <fullName evidence="6">Uncharacterized protein LOC117642822</fullName>
    </submittedName>
</protein>
<dbReference type="PANTHER" id="PTHR31569">
    <property type="entry name" value="SWIM-TYPE DOMAIN-CONTAINING PROTEIN"/>
    <property type="match status" value="1"/>
</dbReference>
<keyword evidence="1" id="KW-0862">Zinc</keyword>
<keyword evidence="1" id="KW-0479">Metal-binding</keyword>
<evidence type="ECO:0000256" key="1">
    <source>
        <dbReference type="PROSITE-ProRule" id="PRU00325"/>
    </source>
</evidence>
<feature type="compositionally biased region" description="Basic and acidic residues" evidence="3">
    <location>
        <begin position="33"/>
        <end position="44"/>
    </location>
</feature>
<dbReference type="PROSITE" id="PS50966">
    <property type="entry name" value="ZF_SWIM"/>
    <property type="match status" value="1"/>
</dbReference>
<dbReference type="InterPro" id="IPR007527">
    <property type="entry name" value="Znf_SWIM"/>
</dbReference>
<feature type="compositionally biased region" description="Basic and acidic residues" evidence="3">
    <location>
        <begin position="455"/>
        <end position="465"/>
    </location>
</feature>
<keyword evidence="1" id="KW-0863">Zinc-finger</keyword>
<evidence type="ECO:0000313" key="6">
    <source>
        <dbReference type="RefSeq" id="XP_034237288.1"/>
    </source>
</evidence>
<proteinExistence type="predicted"/>
<evidence type="ECO:0000256" key="2">
    <source>
        <dbReference type="SAM" id="Coils"/>
    </source>
</evidence>
<dbReference type="PANTHER" id="PTHR31569:SF4">
    <property type="entry name" value="SWIM-TYPE DOMAIN-CONTAINING PROTEIN"/>
    <property type="match status" value="1"/>
</dbReference>
<name>A0A6P8YCA4_THRPL</name>
<organism evidence="6">
    <name type="scientific">Thrips palmi</name>
    <name type="common">Melon thrips</name>
    <dbReference type="NCBI Taxonomy" id="161013"/>
    <lineage>
        <taxon>Eukaryota</taxon>
        <taxon>Metazoa</taxon>
        <taxon>Ecdysozoa</taxon>
        <taxon>Arthropoda</taxon>
        <taxon>Hexapoda</taxon>
        <taxon>Insecta</taxon>
        <taxon>Pterygota</taxon>
        <taxon>Neoptera</taxon>
        <taxon>Paraneoptera</taxon>
        <taxon>Thysanoptera</taxon>
        <taxon>Terebrantia</taxon>
        <taxon>Thripoidea</taxon>
        <taxon>Thripidae</taxon>
        <taxon>Thrips</taxon>
    </lineage>
</organism>
<reference evidence="6" key="1">
    <citation type="submission" date="2025-08" db="UniProtKB">
        <authorList>
            <consortium name="RefSeq"/>
        </authorList>
    </citation>
    <scope>IDENTIFICATION</scope>
    <source>
        <tissue evidence="6">Total insect</tissue>
    </source>
</reference>
<evidence type="ECO:0000259" key="4">
    <source>
        <dbReference type="PROSITE" id="PS50966"/>
    </source>
</evidence>
<feature type="compositionally biased region" description="Polar residues" evidence="3">
    <location>
        <begin position="72"/>
        <end position="87"/>
    </location>
</feature>
<dbReference type="RefSeq" id="XP_034237288.1">
    <property type="nucleotide sequence ID" value="XM_034381397.1"/>
</dbReference>
<dbReference type="AlphaFoldDB" id="A0A6P8YCA4"/>
<dbReference type="InterPro" id="IPR052579">
    <property type="entry name" value="Zinc_finger_SWIM"/>
</dbReference>
<dbReference type="GeneID" id="117642822"/>
<feature type="region of interest" description="Disordered" evidence="3">
    <location>
        <begin position="449"/>
        <end position="472"/>
    </location>
</feature>
<feature type="coiled-coil region" evidence="2">
    <location>
        <begin position="94"/>
        <end position="121"/>
    </location>
</feature>
<dbReference type="OrthoDB" id="124789at2759"/>
<evidence type="ECO:0000313" key="5">
    <source>
        <dbReference type="Proteomes" id="UP000515158"/>
    </source>
</evidence>
<accession>A0A6P8YCA4</accession>
<feature type="region of interest" description="Disordered" evidence="3">
    <location>
        <begin position="1"/>
        <end position="87"/>
    </location>
</feature>
<feature type="domain" description="SWIM-type" evidence="4">
    <location>
        <begin position="294"/>
        <end position="332"/>
    </location>
</feature>
<dbReference type="GO" id="GO:0008270">
    <property type="term" value="F:zinc ion binding"/>
    <property type="evidence" value="ECO:0007669"/>
    <property type="project" value="UniProtKB-KW"/>
</dbReference>
<evidence type="ECO:0000256" key="3">
    <source>
        <dbReference type="SAM" id="MobiDB-lite"/>
    </source>
</evidence>
<dbReference type="InParanoid" id="A0A6P8YCA4"/>
<feature type="compositionally biased region" description="Basic residues" evidence="3">
    <location>
        <begin position="45"/>
        <end position="54"/>
    </location>
</feature>